<comment type="caution">
    <text evidence="6">The sequence shown here is derived from an EMBL/GenBank/DDBJ whole genome shotgun (WGS) entry which is preliminary data.</text>
</comment>
<dbReference type="PANTHER" id="PTHR34294">
    <property type="entry name" value="TRANSCRIPTIONAL REGULATOR-RELATED"/>
    <property type="match status" value="1"/>
</dbReference>
<feature type="domain" description="Sugar-binding" evidence="5">
    <location>
        <begin position="64"/>
        <end position="318"/>
    </location>
</feature>
<comment type="similarity">
    <text evidence="1">Belongs to the SorC transcriptional regulatory family.</text>
</comment>
<dbReference type="GO" id="GO:0003677">
    <property type="term" value="F:DNA binding"/>
    <property type="evidence" value="ECO:0007669"/>
    <property type="project" value="UniProtKB-KW"/>
</dbReference>
<dbReference type="Gene3D" id="3.40.50.1360">
    <property type="match status" value="1"/>
</dbReference>
<dbReference type="RefSeq" id="WP_167038210.1">
    <property type="nucleotide sequence ID" value="NZ_BAAANA010000001.1"/>
</dbReference>
<dbReference type="EMBL" id="JABEMB010000018">
    <property type="protein sequence ID" value="NNH04601.1"/>
    <property type="molecule type" value="Genomic_DNA"/>
</dbReference>
<evidence type="ECO:0000313" key="6">
    <source>
        <dbReference type="EMBL" id="NNH04601.1"/>
    </source>
</evidence>
<dbReference type="GO" id="GO:0030246">
    <property type="term" value="F:carbohydrate binding"/>
    <property type="evidence" value="ECO:0007669"/>
    <property type="project" value="InterPro"/>
</dbReference>
<dbReference type="Proteomes" id="UP000543598">
    <property type="component" value="Unassembled WGS sequence"/>
</dbReference>
<keyword evidence="4" id="KW-0804">Transcription</keyword>
<keyword evidence="3" id="KW-0238">DNA-binding</keyword>
<dbReference type="InterPro" id="IPR007324">
    <property type="entry name" value="Sugar-bd_dom_put"/>
</dbReference>
<evidence type="ECO:0000256" key="3">
    <source>
        <dbReference type="ARBA" id="ARBA00023125"/>
    </source>
</evidence>
<dbReference type="InterPro" id="IPR051054">
    <property type="entry name" value="SorC_transcr_regulators"/>
</dbReference>
<keyword evidence="7" id="KW-1185">Reference proteome</keyword>
<organism evidence="6 7">
    <name type="scientific">Microbacterium ulmi</name>
    <dbReference type="NCBI Taxonomy" id="179095"/>
    <lineage>
        <taxon>Bacteria</taxon>
        <taxon>Bacillati</taxon>
        <taxon>Actinomycetota</taxon>
        <taxon>Actinomycetes</taxon>
        <taxon>Micrococcales</taxon>
        <taxon>Microbacteriaceae</taxon>
        <taxon>Microbacterium</taxon>
    </lineage>
</organism>
<name>A0A7Y2PZM0_9MICO</name>
<evidence type="ECO:0000259" key="5">
    <source>
        <dbReference type="Pfam" id="PF04198"/>
    </source>
</evidence>
<dbReference type="PANTHER" id="PTHR34294:SF1">
    <property type="entry name" value="TRANSCRIPTIONAL REGULATOR LSRR"/>
    <property type="match status" value="1"/>
</dbReference>
<evidence type="ECO:0000256" key="2">
    <source>
        <dbReference type="ARBA" id="ARBA00023015"/>
    </source>
</evidence>
<dbReference type="Gene3D" id="1.10.10.60">
    <property type="entry name" value="Homeodomain-like"/>
    <property type="match status" value="1"/>
</dbReference>
<reference evidence="6 7" key="1">
    <citation type="submission" date="2020-05" db="EMBL/GenBank/DDBJ databases">
        <title>MicrobeNet Type strains.</title>
        <authorList>
            <person name="Nicholson A.C."/>
        </authorList>
    </citation>
    <scope>NUCLEOTIDE SEQUENCE [LARGE SCALE GENOMIC DNA]</scope>
    <source>
        <strain evidence="6 7">JCM 14282</strain>
    </source>
</reference>
<dbReference type="Pfam" id="PF04198">
    <property type="entry name" value="Sugar-bind"/>
    <property type="match status" value="1"/>
</dbReference>
<evidence type="ECO:0000256" key="1">
    <source>
        <dbReference type="ARBA" id="ARBA00010466"/>
    </source>
</evidence>
<dbReference type="SUPFAM" id="SSF100950">
    <property type="entry name" value="NagB/RpiA/CoA transferase-like"/>
    <property type="match status" value="1"/>
</dbReference>
<sequence>MATASEDGRMQAMLRAAQLYYLQDQTMEAIAADLGRSRSSVSRLLARARETGVVEIRLNSPLASRTTLEGELGQRYGVAAHVVPVSGPISDVDRLDRVATMAARLLIRFFDSNMTMGVAWGSTTSAISRHLVPHETHNSVIVQMNGAGNLKTTGIEYAGEILQRFASAFSAQVEHFPVPAFFDDPLTRDALWRERGTRRVLGIQTRMDVALFGLGSPYSSVPSYVYIGGYLDEKDYRSLRQQHVAGDVATVFYRRDGTHRDITLNARASGMGLDRLQHIARRIAVVSGLAKRDAVLGALAAGLVTDLVLDEDLARALLVVGRHG</sequence>
<evidence type="ECO:0000256" key="4">
    <source>
        <dbReference type="ARBA" id="ARBA00023163"/>
    </source>
</evidence>
<dbReference type="InterPro" id="IPR037171">
    <property type="entry name" value="NagB/RpiA_transferase-like"/>
</dbReference>
<proteinExistence type="inferred from homology"/>
<dbReference type="AlphaFoldDB" id="A0A7Y2PZM0"/>
<gene>
    <name evidence="6" type="ORF">HLA99_12175</name>
</gene>
<keyword evidence="2" id="KW-0805">Transcription regulation</keyword>
<accession>A0A7Y2PZM0</accession>
<protein>
    <submittedName>
        <fullName evidence="6">Sugar-binding transcriptional regulator</fullName>
    </submittedName>
</protein>
<evidence type="ECO:0000313" key="7">
    <source>
        <dbReference type="Proteomes" id="UP000543598"/>
    </source>
</evidence>